<gene>
    <name evidence="2" type="ORF">NLS_LOCUS1543</name>
</gene>
<dbReference type="EMBL" id="UYRX01000055">
    <property type="protein sequence ID" value="VDK71735.1"/>
    <property type="molecule type" value="Genomic_DNA"/>
</dbReference>
<organism evidence="2 3">
    <name type="scientific">Litomosoides sigmodontis</name>
    <name type="common">Filarial nematode worm</name>
    <dbReference type="NCBI Taxonomy" id="42156"/>
    <lineage>
        <taxon>Eukaryota</taxon>
        <taxon>Metazoa</taxon>
        <taxon>Ecdysozoa</taxon>
        <taxon>Nematoda</taxon>
        <taxon>Chromadorea</taxon>
        <taxon>Rhabditida</taxon>
        <taxon>Spirurina</taxon>
        <taxon>Spiruromorpha</taxon>
        <taxon>Filarioidea</taxon>
        <taxon>Onchocercidae</taxon>
        <taxon>Litomosoides</taxon>
    </lineage>
</organism>
<accession>A0A3P6SV56</accession>
<sequence length="161" mass="18548">MEMMWFTLFSLVNLFFVEQAGGKVLNRRVPVPDNDNTLQQIVYRSGTLYANSKLPNSETNWWIPVPGQPLKATVIRTYNKETKKYYATYNFFQTNARSLCSKSIVPLNNLKTCELDTPVTQHQECNLAFAWNEGDWETVEIEGTCDFKSIAKNQVKAHRSN</sequence>
<feature type="signal peptide" evidence="1">
    <location>
        <begin position="1"/>
        <end position="22"/>
    </location>
</feature>
<keyword evidence="1" id="KW-0732">Signal</keyword>
<keyword evidence="3" id="KW-1185">Reference proteome</keyword>
<dbReference type="AlphaFoldDB" id="A0A3P6SV56"/>
<evidence type="ECO:0008006" key="4">
    <source>
        <dbReference type="Google" id="ProtNLM"/>
    </source>
</evidence>
<dbReference type="OMA" id="WVPATTQ"/>
<dbReference type="Proteomes" id="UP000277928">
    <property type="component" value="Unassembled WGS sequence"/>
</dbReference>
<evidence type="ECO:0000313" key="2">
    <source>
        <dbReference type="EMBL" id="VDK71735.1"/>
    </source>
</evidence>
<evidence type="ECO:0000256" key="1">
    <source>
        <dbReference type="SAM" id="SignalP"/>
    </source>
</evidence>
<name>A0A3P6SV56_LITSI</name>
<dbReference type="OrthoDB" id="5787458at2759"/>
<protein>
    <recommendedName>
        <fullName evidence="4">Secreted protein</fullName>
    </recommendedName>
</protein>
<evidence type="ECO:0000313" key="3">
    <source>
        <dbReference type="Proteomes" id="UP000277928"/>
    </source>
</evidence>
<feature type="chain" id="PRO_5018275061" description="Secreted protein" evidence="1">
    <location>
        <begin position="23"/>
        <end position="161"/>
    </location>
</feature>
<reference evidence="2 3" key="1">
    <citation type="submission" date="2018-08" db="EMBL/GenBank/DDBJ databases">
        <authorList>
            <person name="Laetsch R D."/>
            <person name="Stevens L."/>
            <person name="Kumar S."/>
            <person name="Blaxter L. M."/>
        </authorList>
    </citation>
    <scope>NUCLEOTIDE SEQUENCE [LARGE SCALE GENOMIC DNA]</scope>
</reference>
<proteinExistence type="predicted"/>